<sequence length="334" mass="36358">MANQKYGWAGFQRDISAPFVFKPLTDNMYDGIDVPKYFDGKVAQWGTRARPPQEFINNPTPFLGAYDRVSVSIAWTGGVHTGISNPGRARDKARPNPCVSDVMKLSEQQREDIRKKVPILYELIAARCAALVIEKAPLPSNIPPNAQSARPTAGGQGRPHAIGGGGGVPHSARTGGQGVAGHLGHQNQRDPHRNTRVVGSHPGEGRNIRHIIYRTAVLWAADGPPTPDNTKYLAGSLGRYQSVTALSVLWDDVLVLGYDLRPDLTFTPEVDSSPERNAFACLTLQSQCTGCVAIVIFKKRRGNVSTPLTTEERQSLNIGRTCAEVEACHRARTH</sequence>
<keyword evidence="3" id="KW-1185">Reference proteome</keyword>
<protein>
    <submittedName>
        <fullName evidence="2">Uncharacterized protein</fullName>
    </submittedName>
</protein>
<evidence type="ECO:0000256" key="1">
    <source>
        <dbReference type="SAM" id="MobiDB-lite"/>
    </source>
</evidence>
<accession>A0AAD7XED6</accession>
<dbReference type="EMBL" id="JAPEVG010000029">
    <property type="protein sequence ID" value="KAJ8494995.1"/>
    <property type="molecule type" value="Genomic_DNA"/>
</dbReference>
<comment type="caution">
    <text evidence="2">The sequence shown here is derived from an EMBL/GenBank/DDBJ whole genome shotgun (WGS) entry which is preliminary data.</text>
</comment>
<dbReference type="AlphaFoldDB" id="A0AAD7XED6"/>
<reference evidence="2" key="1">
    <citation type="submission" date="2022-11" db="EMBL/GenBank/DDBJ databases">
        <title>Genome Sequence of Cubamyces cubensis.</title>
        <authorList>
            <person name="Buettner E."/>
        </authorList>
    </citation>
    <scope>NUCLEOTIDE SEQUENCE</scope>
    <source>
        <strain evidence="2">MPL-01</strain>
    </source>
</reference>
<name>A0AAD7XED6_9APHY</name>
<organism evidence="2 3">
    <name type="scientific">Trametes cubensis</name>
    <dbReference type="NCBI Taxonomy" id="1111947"/>
    <lineage>
        <taxon>Eukaryota</taxon>
        <taxon>Fungi</taxon>
        <taxon>Dikarya</taxon>
        <taxon>Basidiomycota</taxon>
        <taxon>Agaricomycotina</taxon>
        <taxon>Agaricomycetes</taxon>
        <taxon>Polyporales</taxon>
        <taxon>Polyporaceae</taxon>
        <taxon>Trametes</taxon>
    </lineage>
</organism>
<dbReference type="Proteomes" id="UP001215151">
    <property type="component" value="Unassembled WGS sequence"/>
</dbReference>
<feature type="compositionally biased region" description="Gly residues" evidence="1">
    <location>
        <begin position="154"/>
        <end position="168"/>
    </location>
</feature>
<evidence type="ECO:0000313" key="2">
    <source>
        <dbReference type="EMBL" id="KAJ8494995.1"/>
    </source>
</evidence>
<gene>
    <name evidence="2" type="ORF">ONZ51_g1978</name>
</gene>
<feature type="region of interest" description="Disordered" evidence="1">
    <location>
        <begin position="139"/>
        <end position="201"/>
    </location>
</feature>
<evidence type="ECO:0000313" key="3">
    <source>
        <dbReference type="Proteomes" id="UP001215151"/>
    </source>
</evidence>
<proteinExistence type="predicted"/>